<keyword evidence="3" id="KW-0677">Repeat</keyword>
<dbReference type="GO" id="GO:0007095">
    <property type="term" value="P:mitotic G2 DNA damage checkpoint signaling"/>
    <property type="evidence" value="ECO:0007669"/>
    <property type="project" value="TreeGrafter"/>
</dbReference>
<comment type="pathway">
    <text evidence="1">Protein modification; protein ubiquitination.</text>
</comment>
<dbReference type="PROSITE" id="PS50082">
    <property type="entry name" value="WD_REPEATS_2"/>
    <property type="match status" value="5"/>
</dbReference>
<feature type="repeat" description="WD" evidence="6">
    <location>
        <begin position="204"/>
        <end position="245"/>
    </location>
</feature>
<dbReference type="InterPro" id="IPR019775">
    <property type="entry name" value="WD40_repeat_CS"/>
</dbReference>
<dbReference type="GO" id="GO:0030674">
    <property type="term" value="F:protein-macromolecule adaptor activity"/>
    <property type="evidence" value="ECO:0007669"/>
    <property type="project" value="TreeGrafter"/>
</dbReference>
<organism evidence="8">
    <name type="scientific">Fopius arisanus</name>
    <dbReference type="NCBI Taxonomy" id="64838"/>
    <lineage>
        <taxon>Eukaryota</taxon>
        <taxon>Metazoa</taxon>
        <taxon>Ecdysozoa</taxon>
        <taxon>Arthropoda</taxon>
        <taxon>Hexapoda</taxon>
        <taxon>Insecta</taxon>
        <taxon>Pterygota</taxon>
        <taxon>Neoptera</taxon>
        <taxon>Endopterygota</taxon>
        <taxon>Hymenoptera</taxon>
        <taxon>Apocrita</taxon>
        <taxon>Ichneumonoidea</taxon>
        <taxon>Braconidae</taxon>
        <taxon>Opiinae</taxon>
        <taxon>Fopius</taxon>
    </lineage>
</organism>
<dbReference type="Pfam" id="PF00400">
    <property type="entry name" value="WD40"/>
    <property type="match status" value="5"/>
</dbReference>
<dbReference type="EMBL" id="GBYB01011794">
    <property type="protein sequence ID" value="JAG81561.1"/>
    <property type="molecule type" value="Transcribed_RNA"/>
</dbReference>
<dbReference type="PROSITE" id="PS50294">
    <property type="entry name" value="WD_REPEATS_REGION"/>
    <property type="match status" value="3"/>
</dbReference>
<comment type="similarity">
    <text evidence="5">Belongs to the WD repeat cdt2 family.</text>
</comment>
<dbReference type="KEGG" id="fas:105270252"/>
<feature type="region of interest" description="Disordered" evidence="7">
    <location>
        <begin position="606"/>
        <end position="625"/>
    </location>
</feature>
<keyword evidence="4" id="KW-0833">Ubl conjugation pathway</keyword>
<dbReference type="InterPro" id="IPR020472">
    <property type="entry name" value="WD40_PAC1"/>
</dbReference>
<feature type="repeat" description="WD" evidence="6">
    <location>
        <begin position="95"/>
        <end position="136"/>
    </location>
</feature>
<evidence type="ECO:0000256" key="6">
    <source>
        <dbReference type="PROSITE-ProRule" id="PRU00221"/>
    </source>
</evidence>
<dbReference type="AlphaFoldDB" id="A0A0C9R671"/>
<evidence type="ECO:0000313" key="10">
    <source>
        <dbReference type="RefSeq" id="XP_011309380.1"/>
    </source>
</evidence>
<gene>
    <name evidence="8 10" type="primary">l(2)dtl</name>
    <name evidence="8" type="ORF">g.9251</name>
</gene>
<sequence>MNIVKSLVRRNVGFESIRDYDLALFRLKCHQDDIYRGITPNTDAPDFNPEPPVFACRFCPNPGYEQILALANEDGKIALQDILVKGEANQALDGTQAHCNAIFDIAWMPNELKLVTASGDQTARLWDVSTQDITQIDCFSAHSRSVKTVVFRPQDKAVFGTGARDGAIMVWDIRASHNGQRRPDNCIMNGHVSGIKSRHRGNEESSRTQSITGLTFQDDMTLISGAAGDGLIKVWDLRKNYSVHKKEPQPKHIMQYTGGSTRNGFTSLLVDPGGITLYASCMDNNIYAYNISSYNPRPCSEFYGHENSTFYVKICLSPDGKYLASGSSDEQAYIWKTSKPGGPLVKLSGHTKEVTCVAWCNVGDLKIVTCSDDSCHRIWRVGLEHKSDNDDMEIIGRAEKVDVNSTRQSVLETTPTVSRRCVRQEHTPSDGTPGPDTDQRIRNLSSGKRTRTQMLAGGSWTDPKLKTVLSPIEENLEPSTKRVNLENRSARRLFSPSSSRATEAGPSFDTTLFSPTLNLPNFVIDGTAPHLVQMSPQKCKENVDWLTKIRKERFEQRSKPEDKVQSPVAQLTPARRSTRSKSAEPRRVKGPSVSLLNFFRLGRECDKDVCGEGSGVRSQRRDSVD</sequence>
<dbReference type="RefSeq" id="XP_011309380.1">
    <property type="nucleotide sequence ID" value="XM_011311078.1"/>
</dbReference>
<accession>A0A0C9R671</accession>
<evidence type="ECO:0000256" key="4">
    <source>
        <dbReference type="ARBA" id="ARBA00022786"/>
    </source>
</evidence>
<reference evidence="8" key="1">
    <citation type="submission" date="2015-01" db="EMBL/GenBank/DDBJ databases">
        <title>Transcriptome Assembly of Fopius arisanus.</title>
        <authorList>
            <person name="Geib S."/>
        </authorList>
    </citation>
    <scope>NUCLEOTIDE SEQUENCE</scope>
</reference>
<feature type="region of interest" description="Disordered" evidence="7">
    <location>
        <begin position="554"/>
        <end position="589"/>
    </location>
</feature>
<evidence type="ECO:0000256" key="1">
    <source>
        <dbReference type="ARBA" id="ARBA00004906"/>
    </source>
</evidence>
<dbReference type="PANTHER" id="PTHR22852">
    <property type="entry name" value="LETHAL 2 DENTICLELESS PROTEIN RETINOIC ACID-REGULATED NUCLEAR MATRIX-ASSOCIATED PROTEIN"/>
    <property type="match status" value="1"/>
</dbReference>
<dbReference type="PANTHER" id="PTHR22852:SF0">
    <property type="entry name" value="DENTICLELESS PROTEIN HOMOLOG"/>
    <property type="match status" value="1"/>
</dbReference>
<dbReference type="GeneID" id="105270252"/>
<dbReference type="SMART" id="SM00320">
    <property type="entry name" value="WD40"/>
    <property type="match status" value="6"/>
</dbReference>
<dbReference type="Proteomes" id="UP000694866">
    <property type="component" value="Unplaced"/>
</dbReference>
<evidence type="ECO:0000313" key="8">
    <source>
        <dbReference type="EMBL" id="JAG81561.1"/>
    </source>
</evidence>
<keyword evidence="9" id="KW-1185">Reference proteome</keyword>
<feature type="region of interest" description="Disordered" evidence="7">
    <location>
        <begin position="406"/>
        <end position="441"/>
    </location>
</feature>
<proteinExistence type="inferred from homology"/>
<dbReference type="PRINTS" id="PR00320">
    <property type="entry name" value="GPROTEINBRPT"/>
</dbReference>
<evidence type="ECO:0000256" key="5">
    <source>
        <dbReference type="ARBA" id="ARBA00038344"/>
    </source>
</evidence>
<dbReference type="InterPro" id="IPR036322">
    <property type="entry name" value="WD40_repeat_dom_sf"/>
</dbReference>
<reference evidence="10" key="2">
    <citation type="submission" date="2025-04" db="UniProtKB">
        <authorList>
            <consortium name="RefSeq"/>
        </authorList>
    </citation>
    <scope>IDENTIFICATION</scope>
    <source>
        <strain evidence="10">USDA-PBARC FA_bdor</strain>
        <tissue evidence="10">Whole organism</tissue>
    </source>
</reference>
<accession>A0A9R1THD6</accession>
<dbReference type="OrthoDB" id="2096344at2759"/>
<evidence type="ECO:0000256" key="7">
    <source>
        <dbReference type="SAM" id="MobiDB-lite"/>
    </source>
</evidence>
<feature type="repeat" description="WD" evidence="6">
    <location>
        <begin position="139"/>
        <end position="181"/>
    </location>
</feature>
<feature type="repeat" description="WD" evidence="6">
    <location>
        <begin position="347"/>
        <end position="381"/>
    </location>
</feature>
<feature type="compositionally biased region" description="Polar residues" evidence="7">
    <location>
        <begin position="406"/>
        <end position="417"/>
    </location>
</feature>
<protein>
    <submittedName>
        <fullName evidence="8">L(2)dtl protein</fullName>
    </submittedName>
    <submittedName>
        <fullName evidence="10">Protein lethal(2)denticleless</fullName>
    </submittedName>
</protein>
<keyword evidence="2 6" id="KW-0853">WD repeat</keyword>
<evidence type="ECO:0000313" key="9">
    <source>
        <dbReference type="Proteomes" id="UP000694866"/>
    </source>
</evidence>
<evidence type="ECO:0000256" key="2">
    <source>
        <dbReference type="ARBA" id="ARBA00022574"/>
    </source>
</evidence>
<dbReference type="Gene3D" id="2.130.10.10">
    <property type="entry name" value="YVTN repeat-like/Quinoprotein amine dehydrogenase"/>
    <property type="match status" value="2"/>
</dbReference>
<dbReference type="InterPro" id="IPR051865">
    <property type="entry name" value="WD-repeat_CDT2_adapter"/>
</dbReference>
<dbReference type="CDD" id="cd00200">
    <property type="entry name" value="WD40"/>
    <property type="match status" value="1"/>
</dbReference>
<dbReference type="SUPFAM" id="SSF50978">
    <property type="entry name" value="WD40 repeat-like"/>
    <property type="match status" value="1"/>
</dbReference>
<dbReference type="PROSITE" id="PS00678">
    <property type="entry name" value="WD_REPEATS_1"/>
    <property type="match status" value="2"/>
</dbReference>
<dbReference type="InterPro" id="IPR015943">
    <property type="entry name" value="WD40/YVTN_repeat-like_dom_sf"/>
</dbReference>
<dbReference type="GO" id="GO:0043161">
    <property type="term" value="P:proteasome-mediated ubiquitin-dependent protein catabolic process"/>
    <property type="evidence" value="ECO:0007669"/>
    <property type="project" value="TreeGrafter"/>
</dbReference>
<dbReference type="InterPro" id="IPR001680">
    <property type="entry name" value="WD40_rpt"/>
</dbReference>
<name>A0A0C9R671_9HYME</name>
<evidence type="ECO:0000256" key="3">
    <source>
        <dbReference type="ARBA" id="ARBA00022737"/>
    </source>
</evidence>
<feature type="compositionally biased region" description="Basic and acidic residues" evidence="7">
    <location>
        <begin position="554"/>
        <end position="564"/>
    </location>
</feature>
<dbReference type="GO" id="GO:0005634">
    <property type="term" value="C:nucleus"/>
    <property type="evidence" value="ECO:0007669"/>
    <property type="project" value="TreeGrafter"/>
</dbReference>
<feature type="repeat" description="WD" evidence="6">
    <location>
        <begin position="314"/>
        <end position="336"/>
    </location>
</feature>